<name>A0A0E9U4G6_ANGAN</name>
<reference evidence="1" key="2">
    <citation type="journal article" date="2015" name="Fish Shellfish Immunol.">
        <title>Early steps in the European eel (Anguilla anguilla)-Vibrio vulnificus interaction in the gills: Role of the RtxA13 toxin.</title>
        <authorList>
            <person name="Callol A."/>
            <person name="Pajuelo D."/>
            <person name="Ebbesson L."/>
            <person name="Teles M."/>
            <person name="MacKenzie S."/>
            <person name="Amaro C."/>
        </authorList>
    </citation>
    <scope>NUCLEOTIDE SEQUENCE</scope>
</reference>
<evidence type="ECO:0000313" key="1">
    <source>
        <dbReference type="EMBL" id="JAH60065.1"/>
    </source>
</evidence>
<protein>
    <submittedName>
        <fullName evidence="1">Uncharacterized protein</fullName>
    </submittedName>
</protein>
<organism evidence="1">
    <name type="scientific">Anguilla anguilla</name>
    <name type="common">European freshwater eel</name>
    <name type="synonym">Muraena anguilla</name>
    <dbReference type="NCBI Taxonomy" id="7936"/>
    <lineage>
        <taxon>Eukaryota</taxon>
        <taxon>Metazoa</taxon>
        <taxon>Chordata</taxon>
        <taxon>Craniata</taxon>
        <taxon>Vertebrata</taxon>
        <taxon>Euteleostomi</taxon>
        <taxon>Actinopterygii</taxon>
        <taxon>Neopterygii</taxon>
        <taxon>Teleostei</taxon>
        <taxon>Anguilliformes</taxon>
        <taxon>Anguillidae</taxon>
        <taxon>Anguilla</taxon>
    </lineage>
</organism>
<proteinExistence type="predicted"/>
<dbReference type="AlphaFoldDB" id="A0A0E9U4G6"/>
<accession>A0A0E9U4G6</accession>
<reference evidence="1" key="1">
    <citation type="submission" date="2014-11" db="EMBL/GenBank/DDBJ databases">
        <authorList>
            <person name="Amaro Gonzalez C."/>
        </authorList>
    </citation>
    <scope>NUCLEOTIDE SEQUENCE</scope>
</reference>
<dbReference type="EMBL" id="GBXM01048512">
    <property type="protein sequence ID" value="JAH60065.1"/>
    <property type="molecule type" value="Transcribed_RNA"/>
</dbReference>
<sequence>MVTMVFPVHLHNRYGIHVHRPVQKKTTVKNANFSLLSL</sequence>